<dbReference type="EMBL" id="JACOOJ010000010">
    <property type="protein sequence ID" value="MBC5632651.1"/>
    <property type="molecule type" value="Genomic_DNA"/>
</dbReference>
<protein>
    <submittedName>
        <fullName evidence="1">Pyridoxamine 5'-phosphate oxidase family protein</fullName>
    </submittedName>
</protein>
<proteinExistence type="predicted"/>
<dbReference type="PANTHER" id="PTHR34071:SF2">
    <property type="entry name" value="FLAVIN-NUCLEOTIDE-BINDING PROTEIN"/>
    <property type="match status" value="1"/>
</dbReference>
<dbReference type="Pfam" id="PF12900">
    <property type="entry name" value="Pyridox_ox_2"/>
    <property type="match status" value="1"/>
</dbReference>
<dbReference type="Gene3D" id="2.30.110.10">
    <property type="entry name" value="Electron Transport, Fmn-binding Protein, Chain A"/>
    <property type="match status" value="1"/>
</dbReference>
<accession>A0ABR7DMK3</accession>
<dbReference type="InterPro" id="IPR024747">
    <property type="entry name" value="Pyridox_Oxase-rel"/>
</dbReference>
<comment type="caution">
    <text evidence="1">The sequence shown here is derived from an EMBL/GenBank/DDBJ whole genome shotgun (WGS) entry which is preliminary data.</text>
</comment>
<organism evidence="1 2">
    <name type="scientific">Parabacteroides hominis</name>
    <dbReference type="NCBI Taxonomy" id="2763057"/>
    <lineage>
        <taxon>Bacteria</taxon>
        <taxon>Pseudomonadati</taxon>
        <taxon>Bacteroidota</taxon>
        <taxon>Bacteroidia</taxon>
        <taxon>Bacteroidales</taxon>
        <taxon>Tannerellaceae</taxon>
        <taxon>Parabacteroides</taxon>
    </lineage>
</organism>
<evidence type="ECO:0000313" key="1">
    <source>
        <dbReference type="EMBL" id="MBC5632651.1"/>
    </source>
</evidence>
<sequence length="155" mass="17542">MQARMKMNQLTPLQIREQLISEKVGRIGTLNLDGTPYIVPVHFVLHKDKIYIHGLSKGQKNENIRSNNNVCFEVDCMRGLIMHEEPCHVNTSYQSVIINGIARLVACDDTKKMILNLIVDKYTPSLSGKELPLQTVIKTSIIEIEILNCTGKYFG</sequence>
<name>A0ABR7DMK3_9BACT</name>
<gene>
    <name evidence="1" type="ORF">H8S65_07700</name>
</gene>
<dbReference type="InterPro" id="IPR012349">
    <property type="entry name" value="Split_barrel_FMN-bd"/>
</dbReference>
<dbReference type="Proteomes" id="UP000651475">
    <property type="component" value="Unassembled WGS sequence"/>
</dbReference>
<keyword evidence="2" id="KW-1185">Reference proteome</keyword>
<reference evidence="1 2" key="1">
    <citation type="submission" date="2020-08" db="EMBL/GenBank/DDBJ databases">
        <title>Genome public.</title>
        <authorList>
            <person name="Liu C."/>
            <person name="Sun Q."/>
        </authorList>
    </citation>
    <scope>NUCLEOTIDE SEQUENCE [LARGE SCALE GENOMIC DNA]</scope>
    <source>
        <strain evidence="1 2">NSJ-79</strain>
    </source>
</reference>
<dbReference type="RefSeq" id="WP_186929412.1">
    <property type="nucleotide sequence ID" value="NZ_JACOOJ010000010.1"/>
</dbReference>
<dbReference type="PANTHER" id="PTHR34071">
    <property type="entry name" value="5-NITROIMIDAZOLE ANTIBIOTICS RESISTANCE PROTEIN, NIMA-FAMILY-RELATED PROTEIN-RELATED"/>
    <property type="match status" value="1"/>
</dbReference>
<evidence type="ECO:0000313" key="2">
    <source>
        <dbReference type="Proteomes" id="UP000651475"/>
    </source>
</evidence>
<dbReference type="SUPFAM" id="SSF50475">
    <property type="entry name" value="FMN-binding split barrel"/>
    <property type="match status" value="1"/>
</dbReference>